<gene>
    <name evidence="1" type="ORF">PP_43</name>
</gene>
<evidence type="ECO:0000313" key="2">
    <source>
        <dbReference type="Proteomes" id="UP000226124"/>
    </source>
</evidence>
<organism evidence="1 2">
    <name type="scientific">Escherichia phage JLK-2012</name>
    <dbReference type="NCBI Taxonomy" id="1147722"/>
    <lineage>
        <taxon>Viruses</taxon>
        <taxon>Duplodnaviria</taxon>
        <taxon>Heunggongvirae</taxon>
        <taxon>Uroviricota</taxon>
        <taxon>Caudoviricetes</taxon>
        <taxon>Marienburgvirus</taxon>
        <taxon>Marienburgvirus JLK2012</taxon>
    </lineage>
</organism>
<protein>
    <submittedName>
        <fullName evidence="1">Uncharacterized protein</fullName>
    </submittedName>
</protein>
<sequence length="38" mass="4638">MYRNRVKKPEPESNYRMAICQWLVVKKRPRHAQPEIKG</sequence>
<reference evidence="1 2" key="1">
    <citation type="journal article" date="2012" name="J. Bacteriol.">
        <title>Escherichia coli serotype O55:H7 diversity supports parallel acquisition of bacteriophage at Shiga toxin phage insertion sites during evolution of the O157:H7 lineage.</title>
        <authorList>
            <person name="Kyle J.L."/>
            <person name="Cummings C.A."/>
            <person name="Parker C.T."/>
            <person name="Quinones B."/>
            <person name="Vatta P."/>
            <person name="Newton E."/>
            <person name="Huynh S."/>
            <person name="Swimley M."/>
            <person name="Degoricija L."/>
            <person name="Barker M."/>
            <person name="Fontanoz S."/>
            <person name="Nguyen K."/>
            <person name="Patel R."/>
            <person name="Fang R."/>
            <person name="Tebbs R."/>
            <person name="Petrauskene O."/>
            <person name="Furtado M."/>
            <person name="Mandrell R.E."/>
        </authorList>
    </citation>
    <scope>NUCLEOTIDE SEQUENCE [LARGE SCALE GENOMIC DNA]</scope>
</reference>
<keyword evidence="2" id="KW-1185">Reference proteome</keyword>
<accession>H6WZJ8</accession>
<dbReference type="Proteomes" id="UP000226124">
    <property type="component" value="Segment"/>
</dbReference>
<proteinExistence type="predicted"/>
<dbReference type="EMBL" id="JQ347801">
    <property type="protein sequence ID" value="AFB75446.1"/>
    <property type="molecule type" value="Genomic_DNA"/>
</dbReference>
<evidence type="ECO:0000313" key="1">
    <source>
        <dbReference type="EMBL" id="AFB75446.1"/>
    </source>
</evidence>
<name>H6WZJ8_9CAUD</name>